<evidence type="ECO:0000313" key="3">
    <source>
        <dbReference type="Proteomes" id="UP000028294"/>
    </source>
</evidence>
<dbReference type="PROSITE" id="PS51257">
    <property type="entry name" value="PROKAR_LIPOPROTEIN"/>
    <property type="match status" value="1"/>
</dbReference>
<name>A0AAP8ZXP5_BACFG</name>
<feature type="chain" id="PRO_5042957781" description="Major fimbrial subunit protein N-terminal domain-containing protein" evidence="1">
    <location>
        <begin position="25"/>
        <end position="509"/>
    </location>
</feature>
<proteinExistence type="predicted"/>
<accession>A0AAP8ZXP5</accession>
<evidence type="ECO:0000313" key="2">
    <source>
        <dbReference type="EMBL" id="QCQ37450.1"/>
    </source>
</evidence>
<dbReference type="RefSeq" id="WP_050496879.1">
    <property type="nucleotide sequence ID" value="NZ_CP036553.1"/>
</dbReference>
<reference evidence="2 3" key="1">
    <citation type="submission" date="2019-03" db="EMBL/GenBank/DDBJ databases">
        <title>Complete genome assembly of MDR B. fragilis.</title>
        <authorList>
            <person name="Sydenham T.V."/>
            <person name="Hasman H."/>
            <person name="Justesen U.S."/>
        </authorList>
    </citation>
    <scope>NUCLEOTIDE SEQUENCE [LARGE SCALE GENOMIC DNA]</scope>
    <source>
        <strain evidence="2 3">DCMOUH0067B</strain>
    </source>
</reference>
<protein>
    <recommendedName>
        <fullName evidence="4">Major fimbrial subunit protein N-terminal domain-containing protein</fullName>
    </recommendedName>
</protein>
<evidence type="ECO:0000256" key="1">
    <source>
        <dbReference type="SAM" id="SignalP"/>
    </source>
</evidence>
<evidence type="ECO:0008006" key="4">
    <source>
        <dbReference type="Google" id="ProtNLM"/>
    </source>
</evidence>
<dbReference type="EMBL" id="CP036553">
    <property type="protein sequence ID" value="QCQ37450.1"/>
    <property type="molecule type" value="Genomic_DNA"/>
</dbReference>
<sequence>MKHYSYLLSTLLLGVALSSCGETAMDRPDEGTGGSTVPEQRELLLTLQNKLSLASVGTRADIATTDEKRIDALDIYVFGSTEIDGEYTFQEKFSYRVDGSPVSGAGTVDVQNGDGAAAVNPTVLLRPKKGLYIKLYCVANHPKLYTLNAVTPAYEEYTAFTPLVQTNPGDPANNQIKTPGIPTEETFKGLMTTVIDPADVTSVIEPALAMVGANTAAIDLHDFSLASRLYAGIKLTRSVARFDVVNQVETSRFTLTGVGMGNGRSTTTLFPLEAQRDADGNLITYPFRDVTGLTDVNNGVQTPVFYSYANDQADAGYLILKGTYQMNQTDAPVEVNYNVNFSQIKDGTGSYIEINPNHRYTVAITKADPYHIDFTLTVADWEEGSDLGSYVPSNDVATDAITVTGDGVYTAPTKTISLEKTVGKKFTLTTYSNAEVDAKVIYSAAGNAWLTVGAVQESDSDDDLWSKKITLEVTVNAGPFTAYPDATLRLTNKAHGTTTDLKVEGTDAP</sequence>
<dbReference type="AlphaFoldDB" id="A0AAP8ZXP5"/>
<keyword evidence="1" id="KW-0732">Signal</keyword>
<gene>
    <name evidence="2" type="ORF">IA74_015775</name>
</gene>
<feature type="signal peptide" evidence="1">
    <location>
        <begin position="1"/>
        <end position="24"/>
    </location>
</feature>
<organism evidence="2 3">
    <name type="scientific">Bacteroides fragilis</name>
    <dbReference type="NCBI Taxonomy" id="817"/>
    <lineage>
        <taxon>Bacteria</taxon>
        <taxon>Pseudomonadati</taxon>
        <taxon>Bacteroidota</taxon>
        <taxon>Bacteroidia</taxon>
        <taxon>Bacteroidales</taxon>
        <taxon>Bacteroidaceae</taxon>
        <taxon>Bacteroides</taxon>
    </lineage>
</organism>
<dbReference type="Proteomes" id="UP000028294">
    <property type="component" value="Chromosome"/>
</dbReference>